<accession>A0A1E3AIF5</accession>
<protein>
    <recommendedName>
        <fullName evidence="3">Glycosyl hydrolase family 32 N-terminal domain-containing protein</fullName>
    </recommendedName>
</protein>
<comment type="caution">
    <text evidence="1">The sequence shown here is derived from an EMBL/GenBank/DDBJ whole genome shotgun (WGS) entry which is preliminary data.</text>
</comment>
<evidence type="ECO:0008006" key="3">
    <source>
        <dbReference type="Google" id="ProtNLM"/>
    </source>
</evidence>
<organism evidence="1 2">
    <name type="scientific">Eisenbergiella tayi</name>
    <dbReference type="NCBI Taxonomy" id="1432052"/>
    <lineage>
        <taxon>Bacteria</taxon>
        <taxon>Bacillati</taxon>
        <taxon>Bacillota</taxon>
        <taxon>Clostridia</taxon>
        <taxon>Lachnospirales</taxon>
        <taxon>Lachnospiraceae</taxon>
        <taxon>Eisenbergiella</taxon>
    </lineage>
</organism>
<name>A0A1E3AIF5_9FIRM</name>
<proteinExistence type="predicted"/>
<evidence type="ECO:0000313" key="2">
    <source>
        <dbReference type="Proteomes" id="UP000094067"/>
    </source>
</evidence>
<dbReference type="InterPro" id="IPR023296">
    <property type="entry name" value="Glyco_hydro_beta-prop_sf"/>
</dbReference>
<dbReference type="AlphaFoldDB" id="A0A1E3AIF5"/>
<reference evidence="1 2" key="1">
    <citation type="submission" date="2016-07" db="EMBL/GenBank/DDBJ databases">
        <title>Characterization of isolates of Eisenbergiella tayi derived from blood cultures, using whole genome sequencing.</title>
        <authorList>
            <person name="Burdz T."/>
            <person name="Wiebe D."/>
            <person name="Huynh C."/>
            <person name="Bernard K."/>
        </authorList>
    </citation>
    <scope>NUCLEOTIDE SEQUENCE [LARGE SCALE GENOMIC DNA]</scope>
    <source>
        <strain evidence="1 2">NML 110608</strain>
    </source>
</reference>
<gene>
    <name evidence="1" type="ORF">BEI61_00028</name>
</gene>
<dbReference type="RefSeq" id="WP_069150837.1">
    <property type="nucleotide sequence ID" value="NZ_MCGH01000001.1"/>
</dbReference>
<dbReference type="Gene3D" id="2.115.10.20">
    <property type="entry name" value="Glycosyl hydrolase domain, family 43"/>
    <property type="match status" value="3"/>
</dbReference>
<dbReference type="EMBL" id="MCGH01000001">
    <property type="protein sequence ID" value="ODM08399.1"/>
    <property type="molecule type" value="Genomic_DNA"/>
</dbReference>
<sequence>MNIKELRNPVWKRSDNLRDPSVYKASDGYYLFYSRYSNNDWSRPENWSVACTFTRDFIHFENDRDISGKGFASPGDVIQWNGKYILPYQSYPDVPTMLCYSLSEDLKNWSDPVFFLEEAMELPWNQANRVIDPTFVTEGERLHCFFVGTDRVHYQSATNLVGHAYTDDPELKKWIITTVDKPLIGACEDAPDGAENVTVFNNGKEWVMIYSEGLKNQHLAYIVSTDLIHWHSRGGIDIPVQSWLTTRYGAPFVWKEDDCWMMILMGEDKDSHTTLGLLTSADGFSWKLLSEQ</sequence>
<evidence type="ECO:0000313" key="1">
    <source>
        <dbReference type="EMBL" id="ODM08399.1"/>
    </source>
</evidence>
<dbReference type="Proteomes" id="UP000094067">
    <property type="component" value="Unassembled WGS sequence"/>
</dbReference>
<dbReference type="SUPFAM" id="SSF75005">
    <property type="entry name" value="Arabinanase/levansucrase/invertase"/>
    <property type="match status" value="2"/>
</dbReference>